<dbReference type="EMBL" id="JAPQKL010000006">
    <property type="protein sequence ID" value="KAJ5124160.1"/>
    <property type="molecule type" value="Genomic_DNA"/>
</dbReference>
<evidence type="ECO:0000256" key="1">
    <source>
        <dbReference type="SAM" id="MobiDB-lite"/>
    </source>
</evidence>
<evidence type="ECO:0000313" key="2">
    <source>
        <dbReference type="EMBL" id="KAJ5124160.1"/>
    </source>
</evidence>
<feature type="compositionally biased region" description="Basic and acidic residues" evidence="1">
    <location>
        <begin position="43"/>
        <end position="54"/>
    </location>
</feature>
<comment type="caution">
    <text evidence="2">The sequence shown here is derived from an EMBL/GenBank/DDBJ whole genome shotgun (WGS) entry which is preliminary data.</text>
</comment>
<organism evidence="2 3">
    <name type="scientific">Penicillium bovifimosum</name>
    <dbReference type="NCBI Taxonomy" id="126998"/>
    <lineage>
        <taxon>Eukaryota</taxon>
        <taxon>Fungi</taxon>
        <taxon>Dikarya</taxon>
        <taxon>Ascomycota</taxon>
        <taxon>Pezizomycotina</taxon>
        <taxon>Eurotiomycetes</taxon>
        <taxon>Eurotiomycetidae</taxon>
        <taxon>Eurotiales</taxon>
        <taxon>Aspergillaceae</taxon>
        <taxon>Penicillium</taxon>
    </lineage>
</organism>
<feature type="region of interest" description="Disordered" evidence="1">
    <location>
        <begin position="1"/>
        <end position="64"/>
    </location>
</feature>
<proteinExistence type="predicted"/>
<dbReference type="OrthoDB" id="4450707at2759"/>
<reference evidence="2" key="2">
    <citation type="journal article" date="2023" name="IMA Fungus">
        <title>Comparative genomic study of the Penicillium genus elucidates a diverse pangenome and 15 lateral gene transfer events.</title>
        <authorList>
            <person name="Petersen C."/>
            <person name="Sorensen T."/>
            <person name="Nielsen M.R."/>
            <person name="Sondergaard T.E."/>
            <person name="Sorensen J.L."/>
            <person name="Fitzpatrick D.A."/>
            <person name="Frisvad J.C."/>
            <person name="Nielsen K.L."/>
        </authorList>
    </citation>
    <scope>NUCLEOTIDE SEQUENCE</scope>
    <source>
        <strain evidence="2">IBT 22155</strain>
    </source>
</reference>
<evidence type="ECO:0000313" key="3">
    <source>
        <dbReference type="Proteomes" id="UP001149079"/>
    </source>
</evidence>
<gene>
    <name evidence="2" type="ORF">N7515_007985</name>
</gene>
<name>A0A9W9GM24_9EURO</name>
<protein>
    <submittedName>
        <fullName evidence="2">Uncharacterized protein</fullName>
    </submittedName>
</protein>
<feature type="compositionally biased region" description="Low complexity" evidence="1">
    <location>
        <begin position="143"/>
        <end position="155"/>
    </location>
</feature>
<reference evidence="2" key="1">
    <citation type="submission" date="2022-11" db="EMBL/GenBank/DDBJ databases">
        <authorList>
            <person name="Petersen C."/>
        </authorList>
    </citation>
    <scope>NUCLEOTIDE SEQUENCE</scope>
    <source>
        <strain evidence="2">IBT 22155</strain>
    </source>
</reference>
<feature type="compositionally biased region" description="Low complexity" evidence="1">
    <location>
        <begin position="100"/>
        <end position="114"/>
    </location>
</feature>
<feature type="compositionally biased region" description="Basic residues" evidence="1">
    <location>
        <begin position="31"/>
        <end position="42"/>
    </location>
</feature>
<feature type="compositionally biased region" description="Polar residues" evidence="1">
    <location>
        <begin position="55"/>
        <end position="64"/>
    </location>
</feature>
<dbReference type="GeneID" id="81407899"/>
<dbReference type="AlphaFoldDB" id="A0A9W9GM24"/>
<sequence>MSGLDPTRSSSSLEPVDMPPASSTPMERTPKKCTKKKKRKSKERTPKEEQHKPNSSDSTTCEGTPTLASEWNHISGRCSANFSLSDTALDVEYWSACRLSRSSTPTPVSSRRNSVVNHKATQARSSTPTPVSSRRDSVLNYIATQARSSTPTPASSRRESVFNSKATRTKHSRTKDPRAGIYIRFQFRGPASEPGRIFQANQLHILYRRAREYYNIDGDLGLWCSPPGIKSVRYIFVGEEGLNEFRILQNLMYNVGVVNENALVEVRLHEPVYW</sequence>
<dbReference type="RefSeq" id="XP_056518559.1">
    <property type="nucleotide sequence ID" value="XM_056668729.1"/>
</dbReference>
<keyword evidence="3" id="KW-1185">Reference proteome</keyword>
<feature type="region of interest" description="Disordered" evidence="1">
    <location>
        <begin position="100"/>
        <end position="175"/>
    </location>
</feature>
<dbReference type="Proteomes" id="UP001149079">
    <property type="component" value="Unassembled WGS sequence"/>
</dbReference>
<accession>A0A9W9GM24</accession>